<dbReference type="OrthoDB" id="416454at2759"/>
<protein>
    <submittedName>
        <fullName evidence="2">Hypp4131 protein</fullName>
    </submittedName>
</protein>
<dbReference type="CDD" id="cd01650">
    <property type="entry name" value="RT_nLTR_like"/>
    <property type="match status" value="1"/>
</dbReference>
<gene>
    <name evidence="2" type="primary">Hypp4131</name>
    <name evidence="2" type="ORF">BLAG_LOCUS21957</name>
</gene>
<dbReference type="Gene3D" id="3.60.10.10">
    <property type="entry name" value="Endonuclease/exonuclease/phosphatase"/>
    <property type="match status" value="1"/>
</dbReference>
<dbReference type="EMBL" id="OV696692">
    <property type="protein sequence ID" value="CAH1269255.1"/>
    <property type="molecule type" value="Genomic_DNA"/>
</dbReference>
<reference evidence="2" key="1">
    <citation type="submission" date="2022-01" db="EMBL/GenBank/DDBJ databases">
        <authorList>
            <person name="Braso-Vives M."/>
        </authorList>
    </citation>
    <scope>NUCLEOTIDE SEQUENCE</scope>
</reference>
<dbReference type="InterPro" id="IPR000477">
    <property type="entry name" value="RT_dom"/>
</dbReference>
<organism evidence="2 3">
    <name type="scientific">Branchiostoma lanceolatum</name>
    <name type="common">Common lancelet</name>
    <name type="synonym">Amphioxus lanceolatum</name>
    <dbReference type="NCBI Taxonomy" id="7740"/>
    <lineage>
        <taxon>Eukaryota</taxon>
        <taxon>Metazoa</taxon>
        <taxon>Chordata</taxon>
        <taxon>Cephalochordata</taxon>
        <taxon>Leptocardii</taxon>
        <taxon>Amphioxiformes</taxon>
        <taxon>Branchiostomatidae</taxon>
        <taxon>Branchiostoma</taxon>
    </lineage>
</organism>
<dbReference type="InterPro" id="IPR043502">
    <property type="entry name" value="DNA/RNA_pol_sf"/>
</dbReference>
<dbReference type="Pfam" id="PF00078">
    <property type="entry name" value="RVT_1"/>
    <property type="match status" value="1"/>
</dbReference>
<dbReference type="Pfam" id="PF14529">
    <property type="entry name" value="Exo_endo_phos_2"/>
    <property type="match status" value="1"/>
</dbReference>
<dbReference type="PANTHER" id="PTHR33332">
    <property type="entry name" value="REVERSE TRANSCRIPTASE DOMAIN-CONTAINING PROTEIN"/>
    <property type="match status" value="1"/>
</dbReference>
<proteinExistence type="predicted"/>
<evidence type="ECO:0000313" key="2">
    <source>
        <dbReference type="EMBL" id="CAH1269255.1"/>
    </source>
</evidence>
<sequence length="940" mass="108404">MQIQGYDLFTSDLESPNTRGRCVYTKAVYKAKQVIPPTEFADCTWVSEQGRNDTSLLIGTLYRSGSPALAITRDLALHETLKWAVNTQNSHVLITGDFNHPNITWTPSPQLRTTHADNTDNPATRFIECLRDTFLYQHVTRPTRYRSDQTPTLDDLVLSNEEGMIEQITHEEPLGASDHVRIEFNFVFSTPVKENKKTTWRFDRGNYEMMSEDLNLNWDNLLESKSTQEAYALFQQRITKAVLKHVPTKTIDLSKKKLKPLWMDEEAFQKLKKKHHAWIRYLNTKDQNDWLAFKRARNAATHASRKARKSFERKLATEAKHNNKAFWNYVNSRRKTRTQVGDLKDTQGNFTAIDSEKAEILNNQYFRTFTQEDHENIPTFPRIQSTTALNTINITEEMVLEQLQSLRVDKSPGIDGVHPRVLKETADVIVGPLTRIFQTSINEGKLPDMWREACITPIYKKGDKSDPANYRPVSLTSVPCKMLERIIVNELITHIRNNDLTCEQQHGFTHGKSTITNLLEAMDVWIEALSHSLPVDVIFLDYAKAFDTVPHERLLRRVESFGIGGNLLQWIRNFLTQRRQQVVVNGSASSWKPVISGVPQGSVLGPLLFTIFVSDIPETIQNFVSLFADDTKIYAAAQNCELNAHTTCLQADLNSLHEWSTKMQMQFHPDKCKVMHLGKANPRHKYTMNKVDGTKHTLESIEEEKDLGVTIDKNLTFSKHAQVQANKANKTLGLIKHTFSHVDSVSFSLLYKSLVRPHLEYATAIWYPKTKRDRDMVERVQRRATKLVKSLANLPYSERLKELDLPMATLHYRRQRADIIQLFKITHGFDKVRVNNHCNLCGRAMFTPSLATNTRGRENETVKVSQLFFAARQDKTRHQFKYQIQKATGPRAHFFPTRVTPAWNKLSQTTVNSKTVKEFKIRLGQEWGRHPDLYEYQFTY</sequence>
<dbReference type="PROSITE" id="PS50878">
    <property type="entry name" value="RT_POL"/>
    <property type="match status" value="1"/>
</dbReference>
<dbReference type="AlphaFoldDB" id="A0A8K0EUH0"/>
<dbReference type="Proteomes" id="UP000838412">
    <property type="component" value="Chromosome 7"/>
</dbReference>
<dbReference type="SUPFAM" id="SSF56672">
    <property type="entry name" value="DNA/RNA polymerases"/>
    <property type="match status" value="1"/>
</dbReference>
<evidence type="ECO:0000259" key="1">
    <source>
        <dbReference type="PROSITE" id="PS50878"/>
    </source>
</evidence>
<accession>A0A8K0EUH0</accession>
<dbReference type="InterPro" id="IPR005135">
    <property type="entry name" value="Endo/exonuclease/phosphatase"/>
</dbReference>
<evidence type="ECO:0000313" key="3">
    <source>
        <dbReference type="Proteomes" id="UP000838412"/>
    </source>
</evidence>
<dbReference type="GO" id="GO:0003824">
    <property type="term" value="F:catalytic activity"/>
    <property type="evidence" value="ECO:0007669"/>
    <property type="project" value="InterPro"/>
</dbReference>
<keyword evidence="3" id="KW-1185">Reference proteome</keyword>
<dbReference type="SUPFAM" id="SSF56219">
    <property type="entry name" value="DNase I-like"/>
    <property type="match status" value="1"/>
</dbReference>
<name>A0A8K0EUH0_BRALA</name>
<feature type="domain" description="Reverse transcriptase" evidence="1">
    <location>
        <begin position="439"/>
        <end position="711"/>
    </location>
</feature>
<dbReference type="InterPro" id="IPR036691">
    <property type="entry name" value="Endo/exonu/phosph_ase_sf"/>
</dbReference>